<gene>
    <name evidence="1" type="ORF">TPC1_30784</name>
</gene>
<reference evidence="1" key="1">
    <citation type="submission" date="2015-07" db="EMBL/GenBank/DDBJ databases">
        <title>Adaptation to a free-living lifestyle via gene acquisitions in the diplomonad Trepomonas sp. PC1.</title>
        <authorList>
            <person name="Xu F."/>
            <person name="Jerlstrom-Hultqvist J."/>
            <person name="Kolisko M."/>
            <person name="Simpson A.G.B."/>
            <person name="Roger A.J."/>
            <person name="Svard S.G."/>
            <person name="Andersson J.O."/>
        </authorList>
    </citation>
    <scope>NUCLEOTIDE SEQUENCE</scope>
    <source>
        <strain evidence="1">PC1</strain>
    </source>
</reference>
<protein>
    <recommendedName>
        <fullName evidence="2">MORN repeat-containing protein</fullName>
    </recommendedName>
</protein>
<name>A0A146K275_9EUKA</name>
<accession>A0A146K275</accession>
<sequence length="467" mass="55120">IFEFLDKQPFVLHFQQSREIKEEFIDIENLTFKFKHRMGQIIGRVRISIGTRCSLTSYICEGYVIDDDAMFHTSFLQFNGNVNKYTLNGIWKCEYYYNDYLQKFNFVLNNNFISKITTENVELPIDAFQSTDFDFLQIPVKLSQRFIQVQHHFIIEEGEFLNGWAHGASILKYKGKDLKWNFKNGFLDQEIIQIPGLFLETGRIENGKRQGWWSIKPNYNFHRDINVEATLSILYENNQIIKQKFHILNRQLVISKSFLDGLNDYNLFYPFSPGFQVFNGQKFEYRGQTKNNLADGAGELFIFRFTEFEEQHISLQFKNGFLSGENYFKSMKGNFICGLRHGQQTLFNDEQQQIGRYQYQNGQKNGICEEFDGPKCKMFGQYKNGVKHGYILKLEGEKYSLCLFHNGQRIVRKIIEVSLVAVVKENIAKKSVMEQVRNSHKRQQLKQQIVKLKMKVLQNKQYKQLIE</sequence>
<dbReference type="EMBL" id="GDID01006885">
    <property type="protein sequence ID" value="JAP89721.1"/>
    <property type="molecule type" value="Transcribed_RNA"/>
</dbReference>
<evidence type="ECO:0008006" key="2">
    <source>
        <dbReference type="Google" id="ProtNLM"/>
    </source>
</evidence>
<proteinExistence type="predicted"/>
<dbReference type="SUPFAM" id="SSF82185">
    <property type="entry name" value="Histone H3 K4-specific methyltransferase SET7/9 N-terminal domain"/>
    <property type="match status" value="1"/>
</dbReference>
<dbReference type="AlphaFoldDB" id="A0A146K275"/>
<feature type="non-terminal residue" evidence="1">
    <location>
        <position position="1"/>
    </location>
</feature>
<evidence type="ECO:0000313" key="1">
    <source>
        <dbReference type="EMBL" id="JAP89721.1"/>
    </source>
</evidence>
<dbReference type="Gene3D" id="2.20.110.10">
    <property type="entry name" value="Histone H3 K4-specific methyltransferase SET7/9 N-terminal domain"/>
    <property type="match status" value="1"/>
</dbReference>
<organism evidence="1">
    <name type="scientific">Trepomonas sp. PC1</name>
    <dbReference type="NCBI Taxonomy" id="1076344"/>
    <lineage>
        <taxon>Eukaryota</taxon>
        <taxon>Metamonada</taxon>
        <taxon>Diplomonadida</taxon>
        <taxon>Hexamitidae</taxon>
        <taxon>Hexamitinae</taxon>
        <taxon>Trepomonas</taxon>
    </lineage>
</organism>